<protein>
    <recommendedName>
        <fullName evidence="2">Staphylococcal/Streptococcal toxin beta-grasp domain-containing protein</fullName>
    </recommendedName>
</protein>
<dbReference type="Pfam" id="PF02876">
    <property type="entry name" value="Stap_Strp_tox_C"/>
    <property type="match status" value="1"/>
</dbReference>
<dbReference type="InterPro" id="IPR016091">
    <property type="entry name" value="SuperAg_toxin_C"/>
</dbReference>
<accession>A0AAC9RU82</accession>
<comment type="similarity">
    <text evidence="1">Belongs to the staphylococcal/streptococcal toxin family.</text>
</comment>
<keyword evidence="4" id="KW-1185">Reference proteome</keyword>
<evidence type="ECO:0000256" key="1">
    <source>
        <dbReference type="ARBA" id="ARBA00008401"/>
    </source>
</evidence>
<dbReference type="RefSeq" id="WP_085237308.1">
    <property type="nucleotide sequence ID" value="NZ_CP020773.1"/>
</dbReference>
<dbReference type="Proteomes" id="UP000242864">
    <property type="component" value="Chromosome"/>
</dbReference>
<dbReference type="EMBL" id="CP020773">
    <property type="protein sequence ID" value="ARJ50830.1"/>
    <property type="molecule type" value="Genomic_DNA"/>
</dbReference>
<evidence type="ECO:0000313" key="4">
    <source>
        <dbReference type="Proteomes" id="UP000242864"/>
    </source>
</evidence>
<sequence>MKIKQLFLASVATTTLFSGGVQLLDSNFSGYSALAAENKATDSSVKALYERYSKPYINHLKEENKNWSAVSAPRNKNQVRILVEGFYTKGTGVERKHAHVTLPKGEITLKELDHIVRYAAVNFGLYQSGKPTRGEMLAFRTDKDRYTLELHKPLQPHRENVKINTEDLVLVAFHIQE</sequence>
<dbReference type="InterPro" id="IPR006123">
    <property type="entry name" value="Toxin_b-grasp_Staph/Strep"/>
</dbReference>
<dbReference type="AlphaFoldDB" id="A0AAC9RU82"/>
<dbReference type="Gene3D" id="3.10.20.120">
    <property type="match status" value="1"/>
</dbReference>
<feature type="domain" description="Staphylococcal/Streptococcal toxin beta-grasp" evidence="2">
    <location>
        <begin position="93"/>
        <end position="168"/>
    </location>
</feature>
<name>A0AAC9RU82_9STAP</name>
<proteinExistence type="inferred from homology"/>
<evidence type="ECO:0000259" key="2">
    <source>
        <dbReference type="Pfam" id="PF02876"/>
    </source>
</evidence>
<dbReference type="SUPFAM" id="SSF54334">
    <property type="entry name" value="Superantigen toxins, C-terminal domain"/>
    <property type="match status" value="1"/>
</dbReference>
<reference evidence="3 4" key="1">
    <citation type="submission" date="2017-04" db="EMBL/GenBank/DDBJ databases">
        <authorList>
            <person name="Veseli I.A."/>
            <person name="Tang C."/>
            <person name="Pombert J.-F."/>
        </authorList>
    </citation>
    <scope>NUCLEOTIDE SEQUENCE [LARGE SCALE GENOMIC DNA]</scope>
    <source>
        <strain evidence="3 4">ATCC 700373</strain>
    </source>
</reference>
<evidence type="ECO:0000313" key="3">
    <source>
        <dbReference type="EMBL" id="ARJ50830.1"/>
    </source>
</evidence>
<organism evidence="3 4">
    <name type="scientific">Staphylococcus lutrae</name>
    <dbReference type="NCBI Taxonomy" id="155085"/>
    <lineage>
        <taxon>Bacteria</taxon>
        <taxon>Bacillati</taxon>
        <taxon>Bacillota</taxon>
        <taxon>Bacilli</taxon>
        <taxon>Bacillales</taxon>
        <taxon>Staphylococcaceae</taxon>
        <taxon>Staphylococcus</taxon>
    </lineage>
</organism>
<dbReference type="GO" id="GO:0005576">
    <property type="term" value="C:extracellular region"/>
    <property type="evidence" value="ECO:0007669"/>
    <property type="project" value="InterPro"/>
</dbReference>
<gene>
    <name evidence="3" type="ORF">B5P37_05595</name>
</gene>
<dbReference type="KEGG" id="slz:B5P37_05595"/>